<evidence type="ECO:0000256" key="2">
    <source>
        <dbReference type="ARBA" id="ARBA00005001"/>
    </source>
</evidence>
<dbReference type="SUPFAM" id="SSF81296">
    <property type="entry name" value="E set domains"/>
    <property type="match status" value="1"/>
</dbReference>
<dbReference type="InterPro" id="IPR014756">
    <property type="entry name" value="Ig_E-set"/>
</dbReference>
<keyword evidence="5" id="KW-0574">Periplasm</keyword>
<sequence length="515" mass="57433">MHTVRDTFFVGAFAFACFSPVHALAFDLDTLAERARALAEQTYRAPEPIPRVMRELSYDQYQGIRFEPASSLWAGSDSRFQVMFFPAGLFYTHPVRINVIEGEEVQPLDFRKSDFSYSDPEIERRVPADLGYAGFRLTFPLAAEKEQNQFLVFAGASYFRGVGRDNAWGISGRGVAIDTGLPRGERFPSFVEFWLEQPSPDDHTVRFYGLLDGEDLTGAYEFVATPGETTRLDVKAVLFPRGEIEQLGVAPLTSMFFYGENTGRPRGEWRGEVHDSDGLLIADGASGEWLWRPLLNPVNLEMDWFAVERLAGFGLLQRDVDFSSYQDLGARYERRPGAWVVPRSEWGAGHVVLVQIPTDTETNDNIVAFWKPVEPVKAREAYRFEWTVGFGPGDPVETGLARTVNTFVGDGSVVGGGNVPGAYRFVVDFEGGSLPRQAEGGEVLSRVTGLDGTEVLEHFVEFNAALKTWRMSALVKPEAGKSVALRAFLSDGENALSETWSYRLPSDNDILVKRR</sequence>
<dbReference type="GO" id="GO:0003824">
    <property type="term" value="F:catalytic activity"/>
    <property type="evidence" value="ECO:0007669"/>
    <property type="project" value="InterPro"/>
</dbReference>
<dbReference type="RefSeq" id="WP_168986314.1">
    <property type="nucleotide sequence ID" value="NZ_CAWPHM010000264.1"/>
</dbReference>
<dbReference type="Proteomes" id="UP000599523">
    <property type="component" value="Unassembled WGS sequence"/>
</dbReference>
<evidence type="ECO:0000256" key="1">
    <source>
        <dbReference type="ARBA" id="ARBA00004418"/>
    </source>
</evidence>
<dbReference type="PANTHER" id="PTHR30504:SF4">
    <property type="entry name" value="GLUCANS BIOSYNTHESIS PROTEIN G"/>
    <property type="match status" value="1"/>
</dbReference>
<dbReference type="InterPro" id="IPR011013">
    <property type="entry name" value="Gal_mutarotase_sf_dom"/>
</dbReference>
<proteinExistence type="inferred from homology"/>
<organism evidence="7 8">
    <name type="scientific">Azoarcus taiwanensis</name>
    <dbReference type="NCBI Taxonomy" id="666964"/>
    <lineage>
        <taxon>Bacteria</taxon>
        <taxon>Pseudomonadati</taxon>
        <taxon>Pseudomonadota</taxon>
        <taxon>Betaproteobacteria</taxon>
        <taxon>Rhodocyclales</taxon>
        <taxon>Zoogloeaceae</taxon>
        <taxon>Azoarcus</taxon>
    </lineage>
</organism>
<dbReference type="Pfam" id="PF04349">
    <property type="entry name" value="MdoG"/>
    <property type="match status" value="1"/>
</dbReference>
<evidence type="ECO:0000259" key="6">
    <source>
        <dbReference type="Pfam" id="PF04349"/>
    </source>
</evidence>
<dbReference type="PIRSF" id="PIRSF006281">
    <property type="entry name" value="MdoG"/>
    <property type="match status" value="1"/>
</dbReference>
<dbReference type="InterPro" id="IPR007444">
    <property type="entry name" value="Glucan_biosyn_MdoG_C"/>
</dbReference>
<keyword evidence="8" id="KW-1185">Reference proteome</keyword>
<dbReference type="EMBL" id="WTVM01000003">
    <property type="protein sequence ID" value="NMG01516.1"/>
    <property type="molecule type" value="Genomic_DNA"/>
</dbReference>
<comment type="similarity">
    <text evidence="3">Belongs to the OpgD/OpgG family.</text>
</comment>
<comment type="caution">
    <text evidence="7">The sequence shown here is derived from an EMBL/GenBank/DDBJ whole genome shotgun (WGS) entry which is preliminary data.</text>
</comment>
<dbReference type="PANTHER" id="PTHR30504">
    <property type="entry name" value="GLUCANS BIOSYNTHESIS PROTEIN"/>
    <property type="match status" value="1"/>
</dbReference>
<dbReference type="PROSITE" id="PS51257">
    <property type="entry name" value="PROKAR_LIPOPROTEIN"/>
    <property type="match status" value="1"/>
</dbReference>
<dbReference type="Gene3D" id="2.60.40.10">
    <property type="entry name" value="Immunoglobulins"/>
    <property type="match status" value="1"/>
</dbReference>
<name>A0A972FFR0_9RHOO</name>
<dbReference type="GO" id="GO:0030288">
    <property type="term" value="C:outer membrane-bounded periplasmic space"/>
    <property type="evidence" value="ECO:0007669"/>
    <property type="project" value="TreeGrafter"/>
</dbReference>
<reference evidence="7" key="1">
    <citation type="submission" date="2019-12" db="EMBL/GenBank/DDBJ databases">
        <title>Comparative genomics gives insights into the taxonomy of the Azoarcus-Aromatoleum group and reveals separate origins of nif in the plant-associated Azoarcus and non-plant-associated Aromatoleum sub-groups.</title>
        <authorList>
            <person name="Lafos M."/>
            <person name="Maluk M."/>
            <person name="Batista M."/>
            <person name="Junghare M."/>
            <person name="Carmona M."/>
            <person name="Faoro H."/>
            <person name="Cruz L.M."/>
            <person name="Battistoni F."/>
            <person name="De Souza E."/>
            <person name="Pedrosa F."/>
            <person name="Chen W.-M."/>
            <person name="Poole P.S."/>
            <person name="Dixon R.A."/>
            <person name="James E.K."/>
        </authorList>
    </citation>
    <scope>NUCLEOTIDE SEQUENCE</scope>
    <source>
        <strain evidence="7">NSC3</strain>
    </source>
</reference>
<comment type="pathway">
    <text evidence="2">Glycan metabolism; osmoregulated periplasmic glucan (OPG) biosynthesis.</text>
</comment>
<evidence type="ECO:0000313" key="7">
    <source>
        <dbReference type="EMBL" id="NMG01516.1"/>
    </source>
</evidence>
<feature type="domain" description="Glucan biosynthesis periplasmic MdoG C-terminal" evidence="6">
    <location>
        <begin position="26"/>
        <end position="503"/>
    </location>
</feature>
<dbReference type="AlphaFoldDB" id="A0A972FFR0"/>
<dbReference type="Gene3D" id="2.70.98.10">
    <property type="match status" value="1"/>
</dbReference>
<dbReference type="GO" id="GO:0030246">
    <property type="term" value="F:carbohydrate binding"/>
    <property type="evidence" value="ECO:0007669"/>
    <property type="project" value="InterPro"/>
</dbReference>
<gene>
    <name evidence="7" type="ORF">GPA21_00820</name>
</gene>
<dbReference type="SUPFAM" id="SSF74650">
    <property type="entry name" value="Galactose mutarotase-like"/>
    <property type="match status" value="1"/>
</dbReference>
<comment type="subcellular location">
    <subcellularLocation>
        <location evidence="1">Periplasm</location>
    </subcellularLocation>
</comment>
<accession>A0A972FFR0</accession>
<dbReference type="GO" id="GO:0051274">
    <property type="term" value="P:beta-glucan biosynthetic process"/>
    <property type="evidence" value="ECO:0007669"/>
    <property type="project" value="TreeGrafter"/>
</dbReference>
<dbReference type="InterPro" id="IPR013783">
    <property type="entry name" value="Ig-like_fold"/>
</dbReference>
<evidence type="ECO:0000256" key="3">
    <source>
        <dbReference type="ARBA" id="ARBA00009284"/>
    </source>
</evidence>
<dbReference type="InterPro" id="IPR014438">
    <property type="entry name" value="Glucan_biosyn_MdoG/MdoD"/>
</dbReference>
<evidence type="ECO:0000256" key="5">
    <source>
        <dbReference type="ARBA" id="ARBA00022764"/>
    </source>
</evidence>
<dbReference type="InterPro" id="IPR014718">
    <property type="entry name" value="GH-type_carb-bd"/>
</dbReference>
<evidence type="ECO:0000313" key="8">
    <source>
        <dbReference type="Proteomes" id="UP000599523"/>
    </source>
</evidence>
<evidence type="ECO:0000256" key="4">
    <source>
        <dbReference type="ARBA" id="ARBA00015376"/>
    </source>
</evidence>
<protein>
    <recommendedName>
        <fullName evidence="4">Glucans biosynthesis protein G</fullName>
    </recommendedName>
</protein>